<gene>
    <name evidence="2" type="ORF">SFUL_2304</name>
</gene>
<proteinExistence type="predicted"/>
<dbReference type="KEGG" id="sfi:SFUL_2304"/>
<dbReference type="RefSeq" id="WP_015608624.1">
    <property type="nucleotide sequence ID" value="NC_021177.1"/>
</dbReference>
<feature type="region of interest" description="Disordered" evidence="1">
    <location>
        <begin position="31"/>
        <end position="67"/>
    </location>
</feature>
<protein>
    <submittedName>
        <fullName evidence="2">Uncharacterized protein</fullName>
    </submittedName>
</protein>
<dbReference type="PATRIC" id="fig|1303692.3.peg.2316"/>
<name>N0CUI4_STRMI</name>
<evidence type="ECO:0000313" key="2">
    <source>
        <dbReference type="EMBL" id="AGK77258.1"/>
    </source>
</evidence>
<sequence>MTDQAGPSPLRVIALLAVMAGTLGLSACGGGGSDSGDDAAPATASATPAASVVTTPASPSPTPSCVPGDKDWLDSNLLGRSVTNYLPIEFGGPPKLCKPVTVYVGYFDVSFTTVMDGAKPKQGYTVDTVDRQRFTVDGTVTVEAKPPSGSGSSGFACTGRLMTMSLGKQVGPGDIETISWSQYEENGALGNVGIAFKKNADIVRYDLQTPADVSAC</sequence>
<organism evidence="2 3">
    <name type="scientific">Streptomyces microflavus DSM 40593</name>
    <dbReference type="NCBI Taxonomy" id="1303692"/>
    <lineage>
        <taxon>Bacteria</taxon>
        <taxon>Bacillati</taxon>
        <taxon>Actinomycetota</taxon>
        <taxon>Actinomycetes</taxon>
        <taxon>Kitasatosporales</taxon>
        <taxon>Streptomycetaceae</taxon>
        <taxon>Streptomyces</taxon>
    </lineage>
</organism>
<evidence type="ECO:0000256" key="1">
    <source>
        <dbReference type="SAM" id="MobiDB-lite"/>
    </source>
</evidence>
<accession>N0CUI4</accession>
<dbReference type="AlphaFoldDB" id="N0CUI4"/>
<dbReference type="EMBL" id="CP005080">
    <property type="protein sequence ID" value="AGK77258.1"/>
    <property type="molecule type" value="Genomic_DNA"/>
</dbReference>
<feature type="compositionally biased region" description="Low complexity" evidence="1">
    <location>
        <begin position="38"/>
        <end position="57"/>
    </location>
</feature>
<dbReference type="HOGENOM" id="CLU_1277019_0_0_11"/>
<reference evidence="2 3" key="1">
    <citation type="submission" date="2013-04" db="EMBL/GenBank/DDBJ databases">
        <title>Complete genome sequence of Streptomyces fulvissimus.</title>
        <authorList>
            <person name="Myronovskyi M."/>
            <person name="Tokovenko B."/>
            <person name="Manderscheid N."/>
            <person name="Petzke L."/>
            <person name="Luzhetskyy A."/>
        </authorList>
    </citation>
    <scope>NUCLEOTIDE SEQUENCE [LARGE SCALE GENOMIC DNA]</scope>
    <source>
        <strain evidence="2 3">DSM 40593</strain>
    </source>
</reference>
<dbReference type="Proteomes" id="UP000013304">
    <property type="component" value="Chromosome"/>
</dbReference>
<evidence type="ECO:0000313" key="3">
    <source>
        <dbReference type="Proteomes" id="UP000013304"/>
    </source>
</evidence>